<sequence length="441" mass="50466">MIGSVSYWAGFCQVASPCLPYNQALNYGPLTLYSGIPSRPYYPRGFLWDEGFHNLLMRKYRPELSLDIVASWLDMIDSEGWIPREVVLDSEAHRRAPPLLFEDSTVANPPMFIYLIGKLMEDPTVISTYKDRLVQIFPRLKLMYTWLKDIQKGPKEGSCQWQGRNGTTDLELNPGTTPSGLDDYPRASHPTNLEYHIDMRCWMAMSSTVMLKLAKISNATDWIPEIQADQILFNNLTALDELHWSTAANGYFDYGLHSYEVAIVGEKQPDGTVKYRREVFSKPEYRFVDDVYGYVNIFPFLLKLLPANSTKLQIILSRLNDTQEMWTPFGLRSVSKRSRYYDAYNTDTAAPYWRGPIWINMNYLALEALQYYSSIDGPLKDLAKSLYNSLKFNVVTNLANQYNSTGFIWEHYDDKTGAGAGTRPFTGWSALVLAIMGDAYN</sequence>
<organism evidence="1 2">
    <name type="scientific">Panagrolaimus sp. ES5</name>
    <dbReference type="NCBI Taxonomy" id="591445"/>
    <lineage>
        <taxon>Eukaryota</taxon>
        <taxon>Metazoa</taxon>
        <taxon>Ecdysozoa</taxon>
        <taxon>Nematoda</taxon>
        <taxon>Chromadorea</taxon>
        <taxon>Rhabditida</taxon>
        <taxon>Tylenchina</taxon>
        <taxon>Panagrolaimomorpha</taxon>
        <taxon>Panagrolaimoidea</taxon>
        <taxon>Panagrolaimidae</taxon>
        <taxon>Panagrolaimus</taxon>
    </lineage>
</organism>
<reference evidence="2" key="1">
    <citation type="submission" date="2022-11" db="UniProtKB">
        <authorList>
            <consortium name="WormBaseParasite"/>
        </authorList>
    </citation>
    <scope>IDENTIFICATION</scope>
</reference>
<dbReference type="WBParaSite" id="ES5_v2.g11061.t1">
    <property type="protein sequence ID" value="ES5_v2.g11061.t1"/>
    <property type="gene ID" value="ES5_v2.g11061"/>
</dbReference>
<dbReference type="Proteomes" id="UP000887579">
    <property type="component" value="Unplaced"/>
</dbReference>
<proteinExistence type="predicted"/>
<name>A0AC34F241_9BILA</name>
<protein>
    <submittedName>
        <fullName evidence="2">Glycosyl hydrolase family 63 C-terminal domain-containing protein</fullName>
    </submittedName>
</protein>
<accession>A0AC34F241</accession>
<evidence type="ECO:0000313" key="2">
    <source>
        <dbReference type="WBParaSite" id="ES5_v2.g11061.t1"/>
    </source>
</evidence>
<evidence type="ECO:0000313" key="1">
    <source>
        <dbReference type="Proteomes" id="UP000887579"/>
    </source>
</evidence>